<sequence length="290" mass="34132">MYSNDEKLKKIQQTVLQMSQIIYDFCKENDLLCYFCGGGVIGAIREGGFVPWDDDLDFFMPRKDYERFYKLWSNSSWNERYPILRTNEEYVDHNLFTTIRDSETTFIKTYQADLDIPHGIAIDIFPLDVAPESVFKQKIQKIWALIYSLYCNQIVPKNHGGLVATGSRVLLKIIPGSKARFRIWKYAEKQMMKYEDVETPFVTELCVGPRYMGNIYHAEDFSASIEKPFEDRMMPVPIGYDRYLKKTFGNYMERPPKDKQVSVHDSVFIDPDISYKKYKGIYYLTNKEDK</sequence>
<dbReference type="InterPro" id="IPR007074">
    <property type="entry name" value="LicD/FKTN/FKRP_NTP_transf"/>
</dbReference>
<comment type="caution">
    <text evidence="2">The sequence shown here is derived from an EMBL/GenBank/DDBJ whole genome shotgun (WGS) entry which is preliminary data.</text>
</comment>
<organism evidence="2 3">
    <name type="scientific">Enterococcus avium</name>
    <name type="common">Streptococcus avium</name>
    <dbReference type="NCBI Taxonomy" id="33945"/>
    <lineage>
        <taxon>Bacteria</taxon>
        <taxon>Bacillati</taxon>
        <taxon>Bacillota</taxon>
        <taxon>Bacilli</taxon>
        <taxon>Lactobacillales</taxon>
        <taxon>Enterococcaceae</taxon>
        <taxon>Enterococcus</taxon>
    </lineage>
</organism>
<dbReference type="RefSeq" id="WP_144325099.1">
    <property type="nucleotide sequence ID" value="NZ_JAOUSU010000037.1"/>
</dbReference>
<name>A0A8B5W5Z0_ENTAV</name>
<dbReference type="PANTHER" id="PTHR43404:SF2">
    <property type="entry name" value="LIPOPOLYSACCHARIDE CHOLINEPHOSPHOTRANSFERASE LICD"/>
    <property type="match status" value="1"/>
</dbReference>
<reference evidence="2 3" key="1">
    <citation type="submission" date="2017-10" db="EMBL/GenBank/DDBJ databases">
        <title>FDA dAtabase for Regulatory Grade micrObial Sequences (FDA-ARGOS): Supporting development and validation of Infectious Disease Dx tests.</title>
        <authorList>
            <person name="Campos J."/>
            <person name="Goldberg B."/>
            <person name="Tallon L.J."/>
            <person name="Sadzewicz L."/>
            <person name="Sengamalay N."/>
            <person name="Ott S."/>
            <person name="Godinez A."/>
            <person name="Nagaraj S."/>
            <person name="Vyas G."/>
            <person name="Aluvathingal J."/>
            <person name="Nadendla S."/>
            <person name="Geyer C."/>
            <person name="Nandy P."/>
            <person name="Hobson J."/>
            <person name="Sichtig H."/>
        </authorList>
    </citation>
    <scope>NUCLEOTIDE SEQUENCE [LARGE SCALE GENOMIC DNA]</scope>
    <source>
        <strain evidence="2 3">FDAARGOS_185</strain>
    </source>
</reference>
<gene>
    <name evidence="2" type="ORF">AUF17_10075</name>
</gene>
<dbReference type="PANTHER" id="PTHR43404">
    <property type="entry name" value="LIPOPOLYSACCHARIDE CHOLINEPHOSPHOTRANSFERASE LICD"/>
    <property type="match status" value="1"/>
</dbReference>
<protein>
    <submittedName>
        <fullName evidence="2">2-C-methyl-D-erythritol 4-phosphate cytidylyltransferase</fullName>
    </submittedName>
</protein>
<keyword evidence="2" id="KW-0808">Transferase</keyword>
<dbReference type="AlphaFoldDB" id="A0A8B5W5Z0"/>
<feature type="domain" description="LicD/FKTN/FKRP nucleotidyltransferase" evidence="1">
    <location>
        <begin position="26"/>
        <end position="249"/>
    </location>
</feature>
<keyword evidence="2" id="KW-0548">Nucleotidyltransferase</keyword>
<proteinExistence type="predicted"/>
<dbReference type="GO" id="GO:0016779">
    <property type="term" value="F:nucleotidyltransferase activity"/>
    <property type="evidence" value="ECO:0007669"/>
    <property type="project" value="UniProtKB-KW"/>
</dbReference>
<evidence type="ECO:0000313" key="3">
    <source>
        <dbReference type="Proteomes" id="UP000316316"/>
    </source>
</evidence>
<dbReference type="Pfam" id="PF04991">
    <property type="entry name" value="LicD"/>
    <property type="match status" value="1"/>
</dbReference>
<accession>A0A8B5W5Z0</accession>
<dbReference type="InterPro" id="IPR052942">
    <property type="entry name" value="LPS_cholinephosphotransferase"/>
</dbReference>
<evidence type="ECO:0000313" key="2">
    <source>
        <dbReference type="EMBL" id="TRZ34409.1"/>
    </source>
</evidence>
<evidence type="ECO:0000259" key="1">
    <source>
        <dbReference type="Pfam" id="PF04991"/>
    </source>
</evidence>
<dbReference type="Proteomes" id="UP000316316">
    <property type="component" value="Unassembled WGS sequence"/>
</dbReference>
<dbReference type="EMBL" id="PDXQ01000001">
    <property type="protein sequence ID" value="TRZ34409.1"/>
    <property type="molecule type" value="Genomic_DNA"/>
</dbReference>
<dbReference type="GO" id="GO:0009100">
    <property type="term" value="P:glycoprotein metabolic process"/>
    <property type="evidence" value="ECO:0007669"/>
    <property type="project" value="UniProtKB-ARBA"/>
</dbReference>